<evidence type="ECO:0000313" key="3">
    <source>
        <dbReference type="Proteomes" id="UP000324897"/>
    </source>
</evidence>
<dbReference type="PANTHER" id="PTHR33167">
    <property type="entry name" value="TRANSCRIPTION FACTOR, PUTATIVE (DUF863)-RELATED"/>
    <property type="match status" value="1"/>
</dbReference>
<dbReference type="AlphaFoldDB" id="A0A5J9TBB8"/>
<sequence>MSSNQRKGKMQSKEQEHEKQGFRIFSTLLEIRVIRRIATTREIESRESVQTIVQLLLKSSGQRLLHVLDEPMEKISKQESKDTVRRAIMEHDKIFRQQVHELHRLYHVQKSLMAELGSQDHNFQSRTDEMHEMVQGSRPNLGNSPSTSQASQSARLGSVQYSDHQQVTGHLDQQECKPVTYLSLFSEENSRADEAFHIERPASGQKSVEGESRSASMNSDLDLKLSIGTSSHATKASNWLFSSSRERNPSGQHR</sequence>
<proteinExistence type="predicted"/>
<keyword evidence="3" id="KW-1185">Reference proteome</keyword>
<feature type="region of interest" description="Disordered" evidence="1">
    <location>
        <begin position="196"/>
        <end position="219"/>
    </location>
</feature>
<comment type="caution">
    <text evidence="2">The sequence shown here is derived from an EMBL/GenBank/DDBJ whole genome shotgun (WGS) entry which is preliminary data.</text>
</comment>
<evidence type="ECO:0000256" key="1">
    <source>
        <dbReference type="SAM" id="MobiDB-lite"/>
    </source>
</evidence>
<accession>A0A5J9TBB8</accession>
<gene>
    <name evidence="2" type="ORF">EJB05_42077</name>
</gene>
<dbReference type="PANTHER" id="PTHR33167:SF61">
    <property type="entry name" value="OS06G0694400 PROTEIN"/>
    <property type="match status" value="1"/>
</dbReference>
<reference evidence="2 3" key="1">
    <citation type="journal article" date="2019" name="Sci. Rep.">
        <title>A high-quality genome of Eragrostis curvula grass provides insights into Poaceae evolution and supports new strategies to enhance forage quality.</title>
        <authorList>
            <person name="Carballo J."/>
            <person name="Santos B.A.C.M."/>
            <person name="Zappacosta D."/>
            <person name="Garbus I."/>
            <person name="Selva J.P."/>
            <person name="Gallo C.A."/>
            <person name="Diaz A."/>
            <person name="Albertini E."/>
            <person name="Caccamo M."/>
            <person name="Echenique V."/>
        </authorList>
    </citation>
    <scope>NUCLEOTIDE SEQUENCE [LARGE SCALE GENOMIC DNA]</scope>
    <source>
        <strain evidence="3">cv. Victoria</strain>
        <tissue evidence="2">Leaf</tissue>
    </source>
</reference>
<protein>
    <submittedName>
        <fullName evidence="2">Uncharacterized protein</fullName>
    </submittedName>
</protein>
<name>A0A5J9TBB8_9POAL</name>
<dbReference type="EMBL" id="RWGY01000039">
    <property type="protein sequence ID" value="TVU08666.1"/>
    <property type="molecule type" value="Genomic_DNA"/>
</dbReference>
<dbReference type="Gramene" id="TVU08666">
    <property type="protein sequence ID" value="TVU08666"/>
    <property type="gene ID" value="EJB05_42077"/>
</dbReference>
<organism evidence="2 3">
    <name type="scientific">Eragrostis curvula</name>
    <name type="common">weeping love grass</name>
    <dbReference type="NCBI Taxonomy" id="38414"/>
    <lineage>
        <taxon>Eukaryota</taxon>
        <taxon>Viridiplantae</taxon>
        <taxon>Streptophyta</taxon>
        <taxon>Embryophyta</taxon>
        <taxon>Tracheophyta</taxon>
        <taxon>Spermatophyta</taxon>
        <taxon>Magnoliopsida</taxon>
        <taxon>Liliopsida</taxon>
        <taxon>Poales</taxon>
        <taxon>Poaceae</taxon>
        <taxon>PACMAD clade</taxon>
        <taxon>Chloridoideae</taxon>
        <taxon>Eragrostideae</taxon>
        <taxon>Eragrostidinae</taxon>
        <taxon>Eragrostis</taxon>
    </lineage>
</organism>
<evidence type="ECO:0000313" key="2">
    <source>
        <dbReference type="EMBL" id="TVU08666.1"/>
    </source>
</evidence>
<dbReference type="OrthoDB" id="1928288at2759"/>
<dbReference type="Proteomes" id="UP000324897">
    <property type="component" value="Chromosome 3"/>
</dbReference>
<feature type="compositionally biased region" description="Polar residues" evidence="1">
    <location>
        <begin position="137"/>
        <end position="168"/>
    </location>
</feature>
<feature type="region of interest" description="Disordered" evidence="1">
    <location>
        <begin position="131"/>
        <end position="172"/>
    </location>
</feature>